<dbReference type="PANTHER" id="PTHR43300:SF7">
    <property type="entry name" value="UDP-N-ACETYLBACILLOSAMINE N-ACETYLTRANSFERASE"/>
    <property type="match status" value="1"/>
</dbReference>
<keyword evidence="3" id="KW-0677">Repeat</keyword>
<dbReference type="GO" id="GO:0016746">
    <property type="term" value="F:acyltransferase activity"/>
    <property type="evidence" value="ECO:0007669"/>
    <property type="project" value="UniProtKB-KW"/>
</dbReference>
<feature type="compositionally biased region" description="Low complexity" evidence="6">
    <location>
        <begin position="24"/>
        <end position="38"/>
    </location>
</feature>
<protein>
    <recommendedName>
        <fullName evidence="9">Acetyltransferase</fullName>
    </recommendedName>
</protein>
<feature type="compositionally biased region" description="Basic and acidic residues" evidence="6">
    <location>
        <begin position="182"/>
        <end position="195"/>
    </location>
</feature>
<reference evidence="7 8" key="1">
    <citation type="submission" date="2019-12" db="EMBL/GenBank/DDBJ databases">
        <title>Genomic-based taxomic classification of the family Erythrobacteraceae.</title>
        <authorList>
            <person name="Xu L."/>
        </authorList>
    </citation>
    <scope>NUCLEOTIDE SEQUENCE [LARGE SCALE GENOMIC DNA]</scope>
    <source>
        <strain evidence="7 8">100921-2</strain>
    </source>
</reference>
<comment type="similarity">
    <text evidence="1">Belongs to the transferase hexapeptide repeat family.</text>
</comment>
<dbReference type="AlphaFoldDB" id="A0A6I4TFQ9"/>
<dbReference type="PANTHER" id="PTHR43300">
    <property type="entry name" value="ACETYLTRANSFERASE"/>
    <property type="match status" value="1"/>
</dbReference>
<dbReference type="Gene3D" id="3.40.50.20">
    <property type="match status" value="1"/>
</dbReference>
<evidence type="ECO:0000256" key="2">
    <source>
        <dbReference type="ARBA" id="ARBA00022679"/>
    </source>
</evidence>
<evidence type="ECO:0008006" key="9">
    <source>
        <dbReference type="Google" id="ProtNLM"/>
    </source>
</evidence>
<evidence type="ECO:0000256" key="4">
    <source>
        <dbReference type="ARBA" id="ARBA00023315"/>
    </source>
</evidence>
<feature type="site" description="Increases basicity of active site His" evidence="5">
    <location>
        <position position="333"/>
    </location>
</feature>
<evidence type="ECO:0000256" key="1">
    <source>
        <dbReference type="ARBA" id="ARBA00007274"/>
    </source>
</evidence>
<dbReference type="SUPFAM" id="SSF51161">
    <property type="entry name" value="Trimeric LpxA-like enzymes"/>
    <property type="match status" value="1"/>
</dbReference>
<dbReference type="Proteomes" id="UP000439522">
    <property type="component" value="Unassembled WGS sequence"/>
</dbReference>
<feature type="region of interest" description="Disordered" evidence="6">
    <location>
        <begin position="162"/>
        <end position="200"/>
    </location>
</feature>
<evidence type="ECO:0000256" key="5">
    <source>
        <dbReference type="PIRSR" id="PIRSR620019-1"/>
    </source>
</evidence>
<dbReference type="InterPro" id="IPR001451">
    <property type="entry name" value="Hexapep"/>
</dbReference>
<proteinExistence type="inferred from homology"/>
<sequence>MSRGNEASVRHRRGGRGPDRIESAAARRGARRANQAGQPGPFSPGPSRQGRAAVQYGQVPQHDRCTRARRAATARRGPTAGIRAPAPLDQSRRTARALERPQGRHEPGWPATAANGLSAALFARTEPPARSASGGYRLGAGHRPQRAHLAGKVRRRRLVRRQPLVPARPQDPVAHGEGSAAPRRDRVHGRSDHAPVHRQLTCPGPTFGIFGSGGCGRGIMPLLPDRARAVFVEDAPTVATVNGQRVMALQTFAAMPDPRIVVAVADPAARRAITRRCADAGLAFFDVCATDLLVMDDVSWGEGCLFSSRCTLTSNIRIGSHFHCNIASYVEHDCRIGDFVTFGPGVRCNGNVTIGDGAYIGSGAMIRQGITIGESATVGMGAVVVRDVAPNTVVAGNPSRPLAGR</sequence>
<accession>A0A6I4TFQ9</accession>
<dbReference type="Gene3D" id="2.160.10.10">
    <property type="entry name" value="Hexapeptide repeat proteins"/>
    <property type="match status" value="1"/>
</dbReference>
<feature type="compositionally biased region" description="Low complexity" evidence="6">
    <location>
        <begin position="74"/>
        <end position="87"/>
    </location>
</feature>
<keyword evidence="8" id="KW-1185">Reference proteome</keyword>
<dbReference type="NCBIfam" id="TIGR03570">
    <property type="entry name" value="NeuD_NnaD"/>
    <property type="match status" value="1"/>
</dbReference>
<dbReference type="CDD" id="cd03360">
    <property type="entry name" value="LbH_AT_putative"/>
    <property type="match status" value="1"/>
</dbReference>
<evidence type="ECO:0000256" key="6">
    <source>
        <dbReference type="SAM" id="MobiDB-lite"/>
    </source>
</evidence>
<dbReference type="InterPro" id="IPR020019">
    <property type="entry name" value="AcTrfase_PglD-like"/>
</dbReference>
<dbReference type="EMBL" id="WTZA01000001">
    <property type="protein sequence ID" value="MXO75486.1"/>
    <property type="molecule type" value="Genomic_DNA"/>
</dbReference>
<feature type="active site" description="Proton acceptor" evidence="5">
    <location>
        <position position="332"/>
    </location>
</feature>
<evidence type="ECO:0000256" key="3">
    <source>
        <dbReference type="ARBA" id="ARBA00022737"/>
    </source>
</evidence>
<organism evidence="7 8">
    <name type="scientific">Tsuneonella aeria</name>
    <dbReference type="NCBI Taxonomy" id="1837929"/>
    <lineage>
        <taxon>Bacteria</taxon>
        <taxon>Pseudomonadati</taxon>
        <taxon>Pseudomonadota</taxon>
        <taxon>Alphaproteobacteria</taxon>
        <taxon>Sphingomonadales</taxon>
        <taxon>Erythrobacteraceae</taxon>
        <taxon>Tsuneonella</taxon>
    </lineage>
</organism>
<evidence type="ECO:0000313" key="8">
    <source>
        <dbReference type="Proteomes" id="UP000439522"/>
    </source>
</evidence>
<dbReference type="InterPro" id="IPR011004">
    <property type="entry name" value="Trimer_LpxA-like_sf"/>
</dbReference>
<feature type="compositionally biased region" description="Basic and acidic residues" evidence="6">
    <location>
        <begin position="90"/>
        <end position="107"/>
    </location>
</feature>
<feature type="region of interest" description="Disordered" evidence="6">
    <location>
        <begin position="1"/>
        <end position="110"/>
    </location>
</feature>
<dbReference type="InterPro" id="IPR050179">
    <property type="entry name" value="Trans_hexapeptide_repeat"/>
</dbReference>
<dbReference type="OrthoDB" id="9815592at2"/>
<gene>
    <name evidence="7" type="ORF">GRI40_09690</name>
</gene>
<comment type="caution">
    <text evidence="7">The sequence shown here is derived from an EMBL/GenBank/DDBJ whole genome shotgun (WGS) entry which is preliminary data.</text>
</comment>
<name>A0A6I4TFQ9_9SPHN</name>
<evidence type="ECO:0000313" key="7">
    <source>
        <dbReference type="EMBL" id="MXO75486.1"/>
    </source>
</evidence>
<keyword evidence="2" id="KW-0808">Transferase</keyword>
<keyword evidence="4" id="KW-0012">Acyltransferase</keyword>
<dbReference type="Pfam" id="PF00132">
    <property type="entry name" value="Hexapep"/>
    <property type="match status" value="1"/>
</dbReference>
<feature type="region of interest" description="Disordered" evidence="6">
    <location>
        <begin position="128"/>
        <end position="148"/>
    </location>
</feature>
<dbReference type="PROSITE" id="PS00101">
    <property type="entry name" value="HEXAPEP_TRANSFERASES"/>
    <property type="match status" value="1"/>
</dbReference>
<dbReference type="InterPro" id="IPR018357">
    <property type="entry name" value="Hexapep_transf_CS"/>
</dbReference>